<protein>
    <submittedName>
        <fullName evidence="1">Uncharacterized protein</fullName>
    </submittedName>
</protein>
<dbReference type="RefSeq" id="WP_231323566.1">
    <property type="nucleotide sequence ID" value="NZ_CP088156.1"/>
</dbReference>
<accession>A0ABY3RF91</accession>
<reference evidence="1" key="1">
    <citation type="journal article" date="2024" name="Antonie Van Leeuwenhoek">
        <title>Bradyrhizobium ontarionense sp. nov., a novel bacterial symbiont isolated from Aeschynomene indica (Indian jointvetch), harbours photosynthesis, nitrogen fixation and nitrous oxide (N2O) reductase genes.</title>
        <authorList>
            <person name="Bromfield E.S.P."/>
            <person name="Cloutier S."/>
        </authorList>
    </citation>
    <scope>NUCLEOTIDE SEQUENCE</scope>
    <source>
        <strain evidence="1">A19</strain>
    </source>
</reference>
<keyword evidence="2" id="KW-1185">Reference proteome</keyword>
<gene>
    <name evidence="1" type="ORF">LQG66_03810</name>
</gene>
<dbReference type="Proteomes" id="UP001431010">
    <property type="component" value="Chromosome"/>
</dbReference>
<organism evidence="1 2">
    <name type="scientific">Bradyrhizobium ontarionense</name>
    <dbReference type="NCBI Taxonomy" id="2898149"/>
    <lineage>
        <taxon>Bacteria</taxon>
        <taxon>Pseudomonadati</taxon>
        <taxon>Pseudomonadota</taxon>
        <taxon>Alphaproteobacteria</taxon>
        <taxon>Hyphomicrobiales</taxon>
        <taxon>Nitrobacteraceae</taxon>
        <taxon>Bradyrhizobium</taxon>
    </lineage>
</organism>
<name>A0ABY3RF91_9BRAD</name>
<evidence type="ECO:0000313" key="2">
    <source>
        <dbReference type="Proteomes" id="UP001431010"/>
    </source>
</evidence>
<sequence length="210" mass="22503">MSITYPRTDILTAVGFSPPFAFEPMQRQEQSRVALGKTFVKDLGPALWTATYTTEELINDAVVDYQAMLASLDGAIGTFEAWDIRRPWPRLYRTGAAANGTIASVNSNNKALALVGLNAGQVVSRGDYLSFDYGGKRALHQAMETATANGSGAAPQFEVRPYIRAGWSAGAVVNLKAPRGVFALVPGSVQPTQTRGAFGRVTFQVVEALS</sequence>
<dbReference type="EMBL" id="CP088156">
    <property type="protein sequence ID" value="UFZ05452.1"/>
    <property type="molecule type" value="Genomic_DNA"/>
</dbReference>
<proteinExistence type="predicted"/>
<evidence type="ECO:0000313" key="1">
    <source>
        <dbReference type="EMBL" id="UFZ05452.1"/>
    </source>
</evidence>